<keyword evidence="3" id="KW-0479">Metal-binding</keyword>
<keyword evidence="2" id="KW-0561">Oxygen transport</keyword>
<comment type="similarity">
    <text evidence="1">Belongs to the hemerythrin family.</text>
</comment>
<reference evidence="6 7" key="1">
    <citation type="submission" date="2019-11" db="EMBL/GenBank/DDBJ databases">
        <title>Whole-genome sequence of a Rhodoblastus acidophilus DSM 142.</title>
        <authorList>
            <person name="Kyndt J.A."/>
            <person name="Meyer T.E."/>
        </authorList>
    </citation>
    <scope>NUCLEOTIDE SEQUENCE [LARGE SCALE GENOMIC DNA]</scope>
    <source>
        <strain evidence="6 7">DSM 142</strain>
    </source>
</reference>
<dbReference type="InterPro" id="IPR012312">
    <property type="entry name" value="Hemerythrin-like"/>
</dbReference>
<dbReference type="Gene3D" id="1.20.120.50">
    <property type="entry name" value="Hemerythrin-like"/>
    <property type="match status" value="1"/>
</dbReference>
<dbReference type="GO" id="GO:0046872">
    <property type="term" value="F:metal ion binding"/>
    <property type="evidence" value="ECO:0007669"/>
    <property type="project" value="UniProtKB-KW"/>
</dbReference>
<dbReference type="EMBL" id="WNKS01000022">
    <property type="protein sequence ID" value="MTV32830.1"/>
    <property type="molecule type" value="Genomic_DNA"/>
</dbReference>
<gene>
    <name evidence="6" type="ORF">GJ654_17770</name>
</gene>
<dbReference type="NCBIfam" id="NF002007">
    <property type="entry name" value="PRK00808.1"/>
    <property type="match status" value="1"/>
</dbReference>
<sequence length="148" mass="16724">MPLMTWNEKMSLGVVGIDNQHKKLVGLVNELYDAIQAGKANAVLGRVLDELVAYTESHFRGEEELFSRARYPCSAEHKREHDALTGRVLEIQAKVRAGVQGTLSLEVMNFLKNWLIDHIQGSDRKYVAYLNAARETEISEQNQDLNVV</sequence>
<dbReference type="InterPro" id="IPR035938">
    <property type="entry name" value="Hemerythrin-like_sf"/>
</dbReference>
<organism evidence="6 7">
    <name type="scientific">Rhodoblastus acidophilus</name>
    <name type="common">Rhodopseudomonas acidophila</name>
    <dbReference type="NCBI Taxonomy" id="1074"/>
    <lineage>
        <taxon>Bacteria</taxon>
        <taxon>Pseudomonadati</taxon>
        <taxon>Pseudomonadota</taxon>
        <taxon>Alphaproteobacteria</taxon>
        <taxon>Hyphomicrobiales</taxon>
        <taxon>Rhodoblastaceae</taxon>
        <taxon>Rhodoblastus</taxon>
    </lineage>
</organism>
<proteinExistence type="inferred from homology"/>
<dbReference type="AlphaFoldDB" id="A0A6N8DQI7"/>
<evidence type="ECO:0000256" key="1">
    <source>
        <dbReference type="ARBA" id="ARBA00010587"/>
    </source>
</evidence>
<dbReference type="InterPro" id="IPR050669">
    <property type="entry name" value="Hemerythrin"/>
</dbReference>
<evidence type="ECO:0000256" key="4">
    <source>
        <dbReference type="ARBA" id="ARBA00023004"/>
    </source>
</evidence>
<dbReference type="PROSITE" id="PS00550">
    <property type="entry name" value="HEMERYTHRINS"/>
    <property type="match status" value="1"/>
</dbReference>
<evidence type="ECO:0000313" key="6">
    <source>
        <dbReference type="EMBL" id="MTV32830.1"/>
    </source>
</evidence>
<dbReference type="PANTHER" id="PTHR37164:SF1">
    <property type="entry name" value="BACTERIOHEMERYTHRIN"/>
    <property type="match status" value="1"/>
</dbReference>
<dbReference type="NCBIfam" id="NF033749">
    <property type="entry name" value="bact_hemeryth"/>
    <property type="match status" value="1"/>
</dbReference>
<dbReference type="SUPFAM" id="SSF47188">
    <property type="entry name" value="Hemerythrin-like"/>
    <property type="match status" value="1"/>
</dbReference>
<accession>A0A6N8DQI7</accession>
<protein>
    <submittedName>
        <fullName evidence="6">Bacteriohemerythrin</fullName>
    </submittedName>
</protein>
<name>A0A6N8DQI7_RHOAC</name>
<dbReference type="InterPro" id="IPR012827">
    <property type="entry name" value="Hemerythrin_metal-bd"/>
</dbReference>
<evidence type="ECO:0000259" key="5">
    <source>
        <dbReference type="Pfam" id="PF01814"/>
    </source>
</evidence>
<dbReference type="NCBIfam" id="TIGR02481">
    <property type="entry name" value="hemeryth_dom"/>
    <property type="match status" value="1"/>
</dbReference>
<dbReference type="PANTHER" id="PTHR37164">
    <property type="entry name" value="BACTERIOHEMERYTHRIN"/>
    <property type="match status" value="1"/>
</dbReference>
<dbReference type="InterPro" id="IPR016131">
    <property type="entry name" value="Haemerythrin_Fe_BS"/>
</dbReference>
<evidence type="ECO:0000313" key="7">
    <source>
        <dbReference type="Proteomes" id="UP000439113"/>
    </source>
</evidence>
<evidence type="ECO:0000256" key="3">
    <source>
        <dbReference type="ARBA" id="ARBA00022723"/>
    </source>
</evidence>
<dbReference type="RefSeq" id="WP_155447513.1">
    <property type="nucleotide sequence ID" value="NZ_JAOQNR010000021.1"/>
</dbReference>
<dbReference type="Pfam" id="PF01814">
    <property type="entry name" value="Hemerythrin"/>
    <property type="match status" value="1"/>
</dbReference>
<dbReference type="Proteomes" id="UP000439113">
    <property type="component" value="Unassembled WGS sequence"/>
</dbReference>
<keyword evidence="4" id="KW-0408">Iron</keyword>
<dbReference type="OrthoDB" id="7305302at2"/>
<dbReference type="GO" id="GO:0005344">
    <property type="term" value="F:oxygen carrier activity"/>
    <property type="evidence" value="ECO:0007669"/>
    <property type="project" value="UniProtKB-KW"/>
</dbReference>
<comment type="caution">
    <text evidence="6">The sequence shown here is derived from an EMBL/GenBank/DDBJ whole genome shotgun (WGS) entry which is preliminary data.</text>
</comment>
<keyword evidence="2" id="KW-0813">Transport</keyword>
<evidence type="ECO:0000256" key="2">
    <source>
        <dbReference type="ARBA" id="ARBA00022621"/>
    </source>
</evidence>
<feature type="domain" description="Hemerythrin-like" evidence="5">
    <location>
        <begin position="16"/>
        <end position="129"/>
    </location>
</feature>
<dbReference type="CDD" id="cd12107">
    <property type="entry name" value="Hemerythrin"/>
    <property type="match status" value="1"/>
</dbReference>